<reference evidence="2 3" key="1">
    <citation type="submission" date="2019-04" db="EMBL/GenBank/DDBJ databases">
        <title>Annotation for the trematode Fasciola gigantica.</title>
        <authorList>
            <person name="Choi Y.-J."/>
        </authorList>
    </citation>
    <scope>NUCLEOTIDE SEQUENCE [LARGE SCALE GENOMIC DNA]</scope>
    <source>
        <strain evidence="2">Uganda_cow_1</strain>
    </source>
</reference>
<dbReference type="STRING" id="46835.A0A504YNZ9"/>
<dbReference type="Pfam" id="PF15002">
    <property type="entry name" value="ERK-JNK_inhib"/>
    <property type="match status" value="1"/>
</dbReference>
<dbReference type="PANTHER" id="PTHR14735:SF1">
    <property type="entry name" value="COILED-COIL DOMAIN-CONTAINING PROTEIN 134"/>
    <property type="match status" value="1"/>
</dbReference>
<dbReference type="AlphaFoldDB" id="A0A504YNZ9"/>
<dbReference type="Proteomes" id="UP000316759">
    <property type="component" value="Unassembled WGS sequence"/>
</dbReference>
<evidence type="ECO:0000256" key="1">
    <source>
        <dbReference type="SAM" id="MobiDB-lite"/>
    </source>
</evidence>
<dbReference type="OrthoDB" id="5854099at2759"/>
<keyword evidence="3" id="KW-1185">Reference proteome</keyword>
<gene>
    <name evidence="2" type="ORF">FGIG_08889</name>
</gene>
<feature type="compositionally biased region" description="Basic residues" evidence="1">
    <location>
        <begin position="270"/>
        <end position="283"/>
    </location>
</feature>
<comment type="caution">
    <text evidence="2">The sequence shown here is derived from an EMBL/GenBank/DDBJ whole genome shotgun (WGS) entry which is preliminary data.</text>
</comment>
<feature type="region of interest" description="Disordered" evidence="1">
    <location>
        <begin position="1"/>
        <end position="27"/>
    </location>
</feature>
<feature type="region of interest" description="Disordered" evidence="1">
    <location>
        <begin position="265"/>
        <end position="290"/>
    </location>
</feature>
<organism evidence="2 3">
    <name type="scientific">Fasciola gigantica</name>
    <name type="common">Giant liver fluke</name>
    <dbReference type="NCBI Taxonomy" id="46835"/>
    <lineage>
        <taxon>Eukaryota</taxon>
        <taxon>Metazoa</taxon>
        <taxon>Spiralia</taxon>
        <taxon>Lophotrochozoa</taxon>
        <taxon>Platyhelminthes</taxon>
        <taxon>Trematoda</taxon>
        <taxon>Digenea</taxon>
        <taxon>Plagiorchiida</taxon>
        <taxon>Echinostomata</taxon>
        <taxon>Echinostomatoidea</taxon>
        <taxon>Fasciolidae</taxon>
        <taxon>Fasciola</taxon>
    </lineage>
</organism>
<proteinExistence type="predicted"/>
<name>A0A504YNZ9_FASGI</name>
<accession>A0A504YNZ9</accession>
<protein>
    <submittedName>
        <fullName evidence="2">Uncharacterized protein</fullName>
    </submittedName>
</protein>
<dbReference type="PANTHER" id="PTHR14735">
    <property type="entry name" value="COILED-COIL DOMAIN-CONTAINING PROTEIN 134"/>
    <property type="match status" value="1"/>
</dbReference>
<evidence type="ECO:0000313" key="3">
    <source>
        <dbReference type="Proteomes" id="UP000316759"/>
    </source>
</evidence>
<dbReference type="EMBL" id="SUNJ01010526">
    <property type="protein sequence ID" value="TPP59590.1"/>
    <property type="molecule type" value="Genomic_DNA"/>
</dbReference>
<evidence type="ECO:0000313" key="2">
    <source>
        <dbReference type="EMBL" id="TPP59590.1"/>
    </source>
</evidence>
<feature type="compositionally biased region" description="Basic residues" evidence="1">
    <location>
        <begin position="9"/>
        <end position="27"/>
    </location>
</feature>
<sequence length="290" mass="34266">MGIKSPVGRGRKRTQARFRAKSNNKQRGRQLCDKWERITNHDQWSVIVWTGSSVVQAKNEDGSEKRPTQRFIGQTAAVLFSMKNWTFFIFIWITCSFYWGSTKFVYPEYNQTMYSAKRRMHAEQVLRIAHSAHDHGAKLIAEICPHILTVLKEARKQVEFVDIDAPQMNETVGQAFVTIFENIPYFLEWALLFPDTVRELLTTQPGRIDLIRWAIRLTRLSGLLSSDDERMFTDAEQELRFVPRRPDYHNPYSIIQNMMRENEDALHRHTEPKRKKRVRRPRLTPRMDEL</sequence>
<dbReference type="InterPro" id="IPR026321">
    <property type="entry name" value="CC134"/>
</dbReference>